<proteinExistence type="predicted"/>
<evidence type="ECO:0000313" key="1">
    <source>
        <dbReference type="EMBL" id="EAT60141.1"/>
    </source>
</evidence>
<keyword evidence="2" id="KW-1185">Reference proteome</keyword>
<name>Q0YUS9_9CHLB</name>
<accession>Q0YUS9</accession>
<dbReference type="Proteomes" id="UP000004162">
    <property type="component" value="Unassembled WGS sequence"/>
</dbReference>
<evidence type="ECO:0000313" key="2">
    <source>
        <dbReference type="Proteomes" id="UP000004162"/>
    </source>
</evidence>
<protein>
    <submittedName>
        <fullName evidence="1">Uncharacterized protein</fullName>
    </submittedName>
</protein>
<dbReference type="EMBL" id="AASE01000001">
    <property type="protein sequence ID" value="EAT60141.1"/>
    <property type="molecule type" value="Genomic_DNA"/>
</dbReference>
<reference evidence="1 2" key="1">
    <citation type="submission" date="2006-07" db="EMBL/GenBank/DDBJ databases">
        <title>Annotation of the draft genome assembly of Chlorobium ferroxidans DSM 13031.</title>
        <authorList>
            <consortium name="US DOE Joint Genome Institute (JGI-ORNL)"/>
            <person name="Larimer F."/>
            <person name="Land M."/>
            <person name="Hauser L."/>
        </authorList>
    </citation>
    <scope>NUCLEOTIDE SEQUENCE [LARGE SCALE GENOMIC DNA]</scope>
    <source>
        <strain evidence="1 2">DSM 13031</strain>
    </source>
</reference>
<dbReference type="AlphaFoldDB" id="Q0YUS9"/>
<gene>
    <name evidence="1" type="ORF">CferDRAFT_2148</name>
</gene>
<sequence length="235" mass="27685">MNDPRVQYRIHSNWRHHVLRYMDNKPKKQSLHLSNSTLEYCRGNVEWAEALDLWISFMKEEERYSFYRHFVSQSFADAKISIQLLIDRQKTDPSIRMPLLRDTFMCYSRPFTKSRGRLGVKYCIKKDIGSPAPKMIHDKVITERDQLYAHCDLSPLQPRLSLLGISLKGSGYYWDNYVKILPDILGLIEHAILLTENYTNSLGMSDVKTYFKHFEETGGLEEQEPTFLNELYGYE</sequence>
<organism evidence="1 2">
    <name type="scientific">Chlorobium ferrooxidans DSM 13031</name>
    <dbReference type="NCBI Taxonomy" id="377431"/>
    <lineage>
        <taxon>Bacteria</taxon>
        <taxon>Pseudomonadati</taxon>
        <taxon>Chlorobiota</taxon>
        <taxon>Chlorobiia</taxon>
        <taxon>Chlorobiales</taxon>
        <taxon>Chlorobiaceae</taxon>
        <taxon>Chlorobium/Pelodictyon group</taxon>
        <taxon>Chlorobium</taxon>
    </lineage>
</organism>
<comment type="caution">
    <text evidence="1">The sequence shown here is derived from an EMBL/GenBank/DDBJ whole genome shotgun (WGS) entry which is preliminary data.</text>
</comment>
<reference evidence="1 2" key="2">
    <citation type="submission" date="2006-07" db="EMBL/GenBank/DDBJ databases">
        <title>Sequencing of the draft genome and assembly of Chlorobium ferroxidans DSM 13031.</title>
        <authorList>
            <consortium name="US DOE Joint Genome Institute (JGI-PGF)"/>
            <person name="Copeland A."/>
            <person name="Lucas S."/>
            <person name="Lapidus A."/>
            <person name="Barry K."/>
            <person name="Glavina del Rio T."/>
            <person name="Dalin E."/>
            <person name="Tice H."/>
            <person name="Bruce D."/>
            <person name="Pitluck S."/>
            <person name="Richardson P."/>
        </authorList>
    </citation>
    <scope>NUCLEOTIDE SEQUENCE [LARGE SCALE GENOMIC DNA]</scope>
    <source>
        <strain evidence="1 2">DSM 13031</strain>
    </source>
</reference>